<dbReference type="PROSITE" id="PS51666">
    <property type="entry name" value="QLQ"/>
    <property type="match status" value="1"/>
</dbReference>
<evidence type="ECO:0000256" key="5">
    <source>
        <dbReference type="ARBA" id="ARBA00023242"/>
    </source>
</evidence>
<feature type="compositionally biased region" description="Polar residues" evidence="6">
    <location>
        <begin position="2215"/>
        <end position="2235"/>
    </location>
</feature>
<feature type="compositionally biased region" description="Basic residues" evidence="6">
    <location>
        <begin position="1819"/>
        <end position="1831"/>
    </location>
</feature>
<feature type="region of interest" description="Disordered" evidence="6">
    <location>
        <begin position="1"/>
        <end position="59"/>
    </location>
</feature>
<dbReference type="PROSITE" id="PS51192">
    <property type="entry name" value="HELICASE_ATP_BIND_1"/>
    <property type="match status" value="1"/>
</dbReference>
<feature type="compositionally biased region" description="Low complexity" evidence="6">
    <location>
        <begin position="49"/>
        <end position="59"/>
    </location>
</feature>
<feature type="domain" description="Helicase ATP-binding" evidence="7">
    <location>
        <begin position="1023"/>
        <end position="1188"/>
    </location>
</feature>
<dbReference type="GO" id="GO:0048731">
    <property type="term" value="P:system development"/>
    <property type="evidence" value="ECO:0007669"/>
    <property type="project" value="UniProtKB-ARBA"/>
</dbReference>
<keyword evidence="10" id="KW-0067">ATP-binding</keyword>
<feature type="compositionally biased region" description="Low complexity" evidence="6">
    <location>
        <begin position="1915"/>
        <end position="1925"/>
    </location>
</feature>
<dbReference type="STRING" id="981085.W9QEL4"/>
<evidence type="ECO:0000313" key="11">
    <source>
        <dbReference type="Proteomes" id="UP000030645"/>
    </source>
</evidence>
<dbReference type="Pfam" id="PF00176">
    <property type="entry name" value="SNF2-rel_dom"/>
    <property type="match status" value="1"/>
</dbReference>
<dbReference type="GO" id="GO:0005524">
    <property type="term" value="F:ATP binding"/>
    <property type="evidence" value="ECO:0007669"/>
    <property type="project" value="InterPro"/>
</dbReference>
<keyword evidence="10" id="KW-0347">Helicase</keyword>
<dbReference type="SMART" id="SM00297">
    <property type="entry name" value="BROMO"/>
    <property type="match status" value="1"/>
</dbReference>
<evidence type="ECO:0000256" key="2">
    <source>
        <dbReference type="ARBA" id="ARBA00022801"/>
    </source>
</evidence>
<dbReference type="CDD" id="cd18793">
    <property type="entry name" value="SF2_C_SNF"/>
    <property type="match status" value="1"/>
</dbReference>
<dbReference type="GO" id="GO:0005634">
    <property type="term" value="C:nucleus"/>
    <property type="evidence" value="ECO:0007669"/>
    <property type="project" value="UniProtKB-SubCell"/>
</dbReference>
<proteinExistence type="predicted"/>
<feature type="compositionally biased region" description="Basic and acidic residues" evidence="6">
    <location>
        <begin position="2128"/>
        <end position="2142"/>
    </location>
</feature>
<organism evidence="10 11">
    <name type="scientific">Morus notabilis</name>
    <dbReference type="NCBI Taxonomy" id="981085"/>
    <lineage>
        <taxon>Eukaryota</taxon>
        <taxon>Viridiplantae</taxon>
        <taxon>Streptophyta</taxon>
        <taxon>Embryophyta</taxon>
        <taxon>Tracheophyta</taxon>
        <taxon>Spermatophyta</taxon>
        <taxon>Magnoliopsida</taxon>
        <taxon>eudicotyledons</taxon>
        <taxon>Gunneridae</taxon>
        <taxon>Pentapetalae</taxon>
        <taxon>rosids</taxon>
        <taxon>fabids</taxon>
        <taxon>Rosales</taxon>
        <taxon>Moraceae</taxon>
        <taxon>Moreae</taxon>
        <taxon>Morus</taxon>
    </lineage>
</organism>
<dbReference type="InterPro" id="IPR049730">
    <property type="entry name" value="SNF2/RAD54-like_C"/>
</dbReference>
<sequence>MQSGGGGGGGPSRNPGGPVGRAASTSSAASPSSSSSAVSTPHLGFDSIQQQQQSRQPLQQQLLRKPEGNEHLLAYQGGGLQGVLGVGNFSSPGMMPLPQQSRKFFDLAQQHGSSLEGQNRSQGPDQQVLNPVHQAYLQYAFQAAQQKSSMVMQPQQQAKMGLLGPPSGKDQDPRMGNMKMQELMSIQAANQAHASSSKNSSEHFARGEKQMEQGQPVASDQRSEPKLLAQPAVIGQLMPGNIIRPMQVPQSQQNIQNMTSNQIAMAQLQAVQAWALEHNIDLSLPGNANLMAQLIPLVQARMAGQQKANESNVGAQPTPIPVTKQQVTSPQVASENSPRANSSSDVSGQSGSAKAKQVVSSGPFGSTSNAGSINNSNNIAMQQFPAHGRENPTPIRQTAVAGNGMPPMHPLQSPANMSQGVDQSFHAKNSLSSTENMQLQYLRPLSRSSPQAPVAMNERASGSQVLSQGGPATQMSQQQNGFTKQQLHVLKAQILAFRRLKKGEGTLPQELLRAIVPPPLEVQLQQQFLPGGGNIQDKSAGKVVADRARHVESSDKDAQVVASVSGQNIAKQEVSTRDEKASASAVHMQGTPAVTKEPAPVISSGKDDQRPTSVSVKTDPEVERAIPKAPVRSDSIDRGKTIAPQVPASDAMQVKKPAQPSTAQPSTAPSQPKDIGLTRKYHGPLFDFPFFTRKHDSLGPGLINNNNNLTLAYDVKDLLFEEGAEVLNKKRTENIKKIGGLLAVNLERKRIRPDLVLRLQIEEKKLRLLDLQARLRDEIDQQQQEIMAMPDRPYRKFVRLCERQRMDLSRQVQASQKALRDKQLKSIFLWRKKLLEAHWGIRDARTARNRGVAKYHEKMLREFSKRKDDDRNKRMEALKNNDVERYREMLLEQQTNIKGDAAERYAVLSSFLTQTEEYLYKLGGKITAAKNQQEVEEAANAAAAAARLQGLSEEEVRAAAACAGEEVMIRNRFMEMNAPKDSSSVNKYYSLAHAVNERVARQPSMLRAGTLRDYQLVGLQWMLSLYNNKLNGILADEMGLGKTVQVMALIAYLMEFKGNYGPHLIIVPNAVLVNWKSELHTWLPSVSCIYYVGGKDQRSKLFSQEVCAMKFNVLVTTYEFIMYDRSKLSKIDWKYIIIDEAQRMKDRESVLARDLDRYRCHRRLLLTGTPLQNDLKELWSLLNLLLPEVFDNKKAFHDWFSQPFQKEAPMQNAEDDWLETEKKVIIIHRLHQILEPFMLRRRVEDVEGSLPPKVSIVLRCRMSAIQSAIYDWIKSTGTLRIDPEDEKLRVQKNSLYQARVYKTLNNRCMELRKTCNHPLLNYPYFSDLSKDFLVRSCGKLWILDRILIKLQRTGHRVLLFSTMTKLLDILEEYLQWRRLIYRRIDGTTSLEDRESAIVDFNSPNSDCFIFLLSIRAAGRGLNLQSADTVVIYDPDPNPKNEEQAVARAHRIGQKREVKVIYMEAVVDKISSHQKEDELRSGGTVDSEDDLAGKDRYMGSIESLIRNNIQQYKIDMADEVINAGRFDQRTTHEERRVTLETLLHDEERYQETVHDVPSLQEVNRMIARSEEEVELFDQMDEELDWIEEMSIYEQVPKWLRAGTKEVNSTIAALSKRPLKKMLLGGNIGVESSEMGSDSSPKPERRRGRPKGKKHPNYKELDDENGEYSEASSDERNGYSMHEEEGEIGEYEDDEFSGAVGAPQVNKDQAEEDGPACDGTYEYPRASEIIRNNHVPEEAGSSGSSSDSRRLTRIVSPVSSQKFGSLSALDGRPGSVSKRLPDELEEGEIAVSGDSHMDHQQSGSWIHDREEAEDEQVLQPKIKRKRSLRIRPRHNVERPEDKSSNETSSIQRGDTSLLPFQVDHKYQAQLRGDPEMKLYGDSSSYRHEQNDSSTKGRRNLPSRRVANTSKLHASPKSSSRLNSMSASADDASEHPRDNWEGKVVHSTGTSAFGTKMSDIVQRRCKSVIIKLQRRIDKEGSQIVPLLTDLWKRIENSGYTGGSGSNILDLRKIEQRIERLEYNGVMELIFDVQAMLRSAMNYYSFSHEVRSEARKVHDLFFDILKIAFPDTEFREARSALSFSGPVSTTAPSPRMAPAAQTKRQKMVNEVEAEPSPLQKPQQRGPMYSSEETVRVRGPLQKESRHGSGSGNSREQYQQDDSPRLTHPGDLVICKKKRKDREKSVGKARTGPAGPISPPSMARGIKSPGPGSVARDTRLTQQSTPHSQGWANQSAQPANGSGGSSVGWANPVKRLRTDSGKRRPSHL</sequence>
<feature type="compositionally biased region" description="Polar residues" evidence="6">
    <location>
        <begin position="189"/>
        <end position="199"/>
    </location>
</feature>
<feature type="region of interest" description="Disordered" evidence="6">
    <location>
        <begin position="1725"/>
        <end position="1941"/>
    </location>
</feature>
<keyword evidence="5" id="KW-0539">Nucleus</keyword>
<feature type="region of interest" description="Disordered" evidence="6">
    <location>
        <begin position="308"/>
        <end position="422"/>
    </location>
</feature>
<dbReference type="PANTHER" id="PTHR10799">
    <property type="entry name" value="SNF2/RAD54 HELICASE FAMILY"/>
    <property type="match status" value="1"/>
</dbReference>
<dbReference type="InterPro" id="IPR014978">
    <property type="entry name" value="Gln-Leu-Gln_QLQ"/>
</dbReference>
<feature type="compositionally biased region" description="Basic and acidic residues" evidence="6">
    <location>
        <begin position="1929"/>
        <end position="1941"/>
    </location>
</feature>
<dbReference type="SMART" id="SM00490">
    <property type="entry name" value="HELICc"/>
    <property type="match status" value="1"/>
</dbReference>
<feature type="compositionally biased region" description="Polar residues" evidence="6">
    <location>
        <begin position="460"/>
        <end position="480"/>
    </location>
</feature>
<feature type="compositionally biased region" description="Polar residues" evidence="6">
    <location>
        <begin position="2147"/>
        <end position="2156"/>
    </location>
</feature>
<feature type="compositionally biased region" description="Low complexity" evidence="6">
    <location>
        <begin position="342"/>
        <end position="352"/>
    </location>
</feature>
<keyword evidence="10" id="KW-0547">Nucleotide-binding</keyword>
<feature type="region of interest" description="Disordered" evidence="6">
    <location>
        <begin position="569"/>
        <end position="677"/>
    </location>
</feature>
<dbReference type="PROSITE" id="PS51194">
    <property type="entry name" value="HELICASE_CTER"/>
    <property type="match status" value="1"/>
</dbReference>
<dbReference type="InterPro" id="IPR038718">
    <property type="entry name" value="SNF2-like_sf"/>
</dbReference>
<feature type="region of interest" description="Disordered" evidence="6">
    <location>
        <begin position="2078"/>
        <end position="2263"/>
    </location>
</feature>
<keyword evidence="4" id="KW-0103">Bromodomain</keyword>
<evidence type="ECO:0000256" key="4">
    <source>
        <dbReference type="ARBA" id="ARBA00023117"/>
    </source>
</evidence>
<protein>
    <submittedName>
        <fullName evidence="10">ATP-dependent helicase BRM</fullName>
    </submittedName>
</protein>
<feature type="compositionally biased region" description="Polar residues" evidence="6">
    <location>
        <begin position="2078"/>
        <end position="2088"/>
    </location>
</feature>
<dbReference type="EMBL" id="KE343499">
    <property type="protein sequence ID" value="EXB30861.1"/>
    <property type="molecule type" value="Genomic_DNA"/>
</dbReference>
<feature type="compositionally biased region" description="Low complexity" evidence="6">
    <location>
        <begin position="365"/>
        <end position="380"/>
    </location>
</feature>
<evidence type="ECO:0000259" key="7">
    <source>
        <dbReference type="PROSITE" id="PS51192"/>
    </source>
</evidence>
<dbReference type="Proteomes" id="UP000030645">
    <property type="component" value="Unassembled WGS sequence"/>
</dbReference>
<feature type="compositionally biased region" description="Basic and acidic residues" evidence="6">
    <location>
        <begin position="1671"/>
        <end position="1681"/>
    </location>
</feature>
<dbReference type="eggNOG" id="KOG0386">
    <property type="taxonomic scope" value="Eukaryota"/>
</dbReference>
<dbReference type="InterPro" id="IPR036427">
    <property type="entry name" value="Bromodomain-like_sf"/>
</dbReference>
<gene>
    <name evidence="10" type="ORF">L484_012390</name>
</gene>
<dbReference type="SUPFAM" id="SSF52540">
    <property type="entry name" value="P-loop containing nucleoside triphosphate hydrolases"/>
    <property type="match status" value="2"/>
</dbReference>
<dbReference type="Gene3D" id="1.20.920.10">
    <property type="entry name" value="Bromodomain-like"/>
    <property type="match status" value="1"/>
</dbReference>
<dbReference type="SUPFAM" id="SSF47370">
    <property type="entry name" value="Bromodomain"/>
    <property type="match status" value="1"/>
</dbReference>
<feature type="domain" description="Helicase C-terminal" evidence="8">
    <location>
        <begin position="1342"/>
        <end position="1519"/>
    </location>
</feature>
<name>W9QEL4_9ROSA</name>
<evidence type="ECO:0000256" key="1">
    <source>
        <dbReference type="ARBA" id="ARBA00004123"/>
    </source>
</evidence>
<dbReference type="InterPro" id="IPR027417">
    <property type="entry name" value="P-loop_NTPase"/>
</dbReference>
<keyword evidence="3" id="KW-0804">Transcription</keyword>
<feature type="compositionally biased region" description="Basic and acidic residues" evidence="6">
    <location>
        <begin position="1832"/>
        <end position="1842"/>
    </location>
</feature>
<dbReference type="InterPro" id="IPR014001">
    <property type="entry name" value="Helicase_ATP-bd"/>
</dbReference>
<feature type="compositionally biased region" description="Gly residues" evidence="6">
    <location>
        <begin position="1"/>
        <end position="11"/>
    </location>
</feature>
<feature type="compositionally biased region" description="Polar residues" evidence="6">
    <location>
        <begin position="413"/>
        <end position="422"/>
    </location>
</feature>
<dbReference type="InterPro" id="IPR000330">
    <property type="entry name" value="SNF2_N"/>
</dbReference>
<feature type="region of interest" description="Disordered" evidence="6">
    <location>
        <begin position="1626"/>
        <end position="1685"/>
    </location>
</feature>
<accession>W9QEL4</accession>
<dbReference type="SMART" id="SM00951">
    <property type="entry name" value="QLQ"/>
    <property type="match status" value="1"/>
</dbReference>
<feature type="region of interest" description="Disordered" evidence="6">
    <location>
        <begin position="189"/>
        <end position="224"/>
    </location>
</feature>
<evidence type="ECO:0000259" key="8">
    <source>
        <dbReference type="PROSITE" id="PS51194"/>
    </source>
</evidence>
<feature type="compositionally biased region" description="Polar residues" evidence="6">
    <location>
        <begin position="323"/>
        <end position="341"/>
    </location>
</feature>
<evidence type="ECO:0000313" key="10">
    <source>
        <dbReference type="EMBL" id="EXB30861.1"/>
    </source>
</evidence>
<dbReference type="GO" id="GO:0016787">
    <property type="term" value="F:hydrolase activity"/>
    <property type="evidence" value="ECO:0007669"/>
    <property type="project" value="UniProtKB-KW"/>
</dbReference>
<feature type="compositionally biased region" description="Basic residues" evidence="6">
    <location>
        <begin position="1642"/>
        <end position="1654"/>
    </location>
</feature>
<evidence type="ECO:0000256" key="6">
    <source>
        <dbReference type="SAM" id="MobiDB-lite"/>
    </source>
</evidence>
<dbReference type="Gene3D" id="1.20.5.170">
    <property type="match status" value="1"/>
</dbReference>
<comment type="subcellular location">
    <subcellularLocation>
        <location evidence="1">Nucleus</location>
    </subcellularLocation>
</comment>
<evidence type="ECO:0000259" key="9">
    <source>
        <dbReference type="PROSITE" id="PS51666"/>
    </source>
</evidence>
<feature type="compositionally biased region" description="Polar residues" evidence="6">
    <location>
        <begin position="659"/>
        <end position="670"/>
    </location>
</feature>
<dbReference type="InterPro" id="IPR001650">
    <property type="entry name" value="Helicase_C-like"/>
</dbReference>
<feature type="compositionally biased region" description="Basic and acidic residues" evidence="6">
    <location>
        <begin position="200"/>
        <end position="211"/>
    </location>
</feature>
<feature type="region of interest" description="Disordered" evidence="6">
    <location>
        <begin position="447"/>
        <end position="480"/>
    </location>
</feature>
<dbReference type="FunFam" id="3.40.50.10810:FF:000017">
    <property type="entry name" value="ATP-dependent helicase BRM"/>
    <property type="match status" value="1"/>
</dbReference>
<dbReference type="InterPro" id="IPR001487">
    <property type="entry name" value="Bromodomain"/>
</dbReference>
<dbReference type="OrthoDB" id="6017at2759"/>
<evidence type="ECO:0000256" key="3">
    <source>
        <dbReference type="ARBA" id="ARBA00023015"/>
    </source>
</evidence>
<feature type="domain" description="QLQ" evidence="9">
    <location>
        <begin position="481"/>
        <end position="517"/>
    </location>
</feature>
<dbReference type="FunFam" id="1.20.920.10:FF:000038">
    <property type="entry name" value="Brahma1"/>
    <property type="match status" value="1"/>
</dbReference>
<dbReference type="GO" id="GO:0004386">
    <property type="term" value="F:helicase activity"/>
    <property type="evidence" value="ECO:0007669"/>
    <property type="project" value="UniProtKB-KW"/>
</dbReference>
<dbReference type="Pfam" id="PF00271">
    <property type="entry name" value="Helicase_C"/>
    <property type="match status" value="1"/>
</dbReference>
<keyword evidence="3" id="KW-0805">Transcription regulation</keyword>
<feature type="compositionally biased region" description="Basic and acidic residues" evidence="6">
    <location>
        <begin position="1860"/>
        <end position="1888"/>
    </location>
</feature>
<dbReference type="GO" id="GO:0006355">
    <property type="term" value="P:regulation of DNA-templated transcription"/>
    <property type="evidence" value="ECO:0007669"/>
    <property type="project" value="InterPro"/>
</dbReference>
<reference evidence="11" key="1">
    <citation type="submission" date="2013-01" db="EMBL/GenBank/DDBJ databases">
        <title>Draft Genome Sequence of a Mulberry Tree, Morus notabilis C.K. Schneid.</title>
        <authorList>
            <person name="He N."/>
            <person name="Zhao S."/>
        </authorList>
    </citation>
    <scope>NUCLEOTIDE SEQUENCE</scope>
</reference>
<dbReference type="Gene3D" id="3.40.50.300">
    <property type="entry name" value="P-loop containing nucleotide triphosphate hydrolases"/>
    <property type="match status" value="1"/>
</dbReference>
<dbReference type="Gene3D" id="3.40.50.10810">
    <property type="entry name" value="Tandem AAA-ATPase domain"/>
    <property type="match status" value="1"/>
</dbReference>
<keyword evidence="2" id="KW-0378">Hydrolase</keyword>
<feature type="compositionally biased region" description="Polar residues" evidence="6">
    <location>
        <begin position="1843"/>
        <end position="1852"/>
    </location>
</feature>
<dbReference type="FunFam" id="3.40.50.300:FF:000762">
    <property type="entry name" value="ATP-dependent helicase BRM"/>
    <property type="match status" value="1"/>
</dbReference>
<keyword evidence="11" id="KW-1185">Reference proteome</keyword>
<dbReference type="Pfam" id="PF08880">
    <property type="entry name" value="QLQ"/>
    <property type="match status" value="1"/>
</dbReference>
<dbReference type="KEGG" id="mnt:21395609"/>
<feature type="compositionally biased region" description="Low complexity" evidence="6">
    <location>
        <begin position="12"/>
        <end position="41"/>
    </location>
</feature>
<dbReference type="SMART" id="SM00487">
    <property type="entry name" value="DEXDc"/>
    <property type="match status" value="1"/>
</dbReference>